<dbReference type="Proteomes" id="UP000030686">
    <property type="component" value="Unassembled WGS sequence"/>
</dbReference>
<evidence type="ECO:0000313" key="2">
    <source>
        <dbReference type="Proteomes" id="UP000030686"/>
    </source>
</evidence>
<dbReference type="OrthoDB" id="5422613at2759"/>
<sequence length="192" mass="22031">MPSPDEQPENLSLLLVEMQKQSKLLLEGILKDIIKNSPEGRKIASKWLLAPKADVKTEPVLPVSSAARVTSEVAVTSARVTSEQEVSVPMTSRFANCIYCMEKFDVTRNSETSCRYHVELDIIDEEMCDKDEIAYGLGYDGYDTEEYREAWPKMFFHPCCGRDLTEDMCQVGWHKAVDPDERPRKRTRRDYD</sequence>
<accession>W6QGH3</accession>
<dbReference type="STRING" id="1365484.W6QGH3"/>
<evidence type="ECO:0000313" key="1">
    <source>
        <dbReference type="EMBL" id="CDM28727.1"/>
    </source>
</evidence>
<name>W6QGH3_PENRF</name>
<organism evidence="1 2">
    <name type="scientific">Penicillium roqueforti (strain FM164)</name>
    <dbReference type="NCBI Taxonomy" id="1365484"/>
    <lineage>
        <taxon>Eukaryota</taxon>
        <taxon>Fungi</taxon>
        <taxon>Dikarya</taxon>
        <taxon>Ascomycota</taxon>
        <taxon>Pezizomycotina</taxon>
        <taxon>Eurotiomycetes</taxon>
        <taxon>Eurotiomycetidae</taxon>
        <taxon>Eurotiales</taxon>
        <taxon>Aspergillaceae</taxon>
        <taxon>Penicillium</taxon>
    </lineage>
</organism>
<dbReference type="AlphaFoldDB" id="W6QGH3"/>
<dbReference type="PANTHER" id="PTHR38167">
    <property type="entry name" value="C2H2-TYPE DOMAIN-CONTAINING PROTEIN"/>
    <property type="match status" value="1"/>
</dbReference>
<reference evidence="1" key="1">
    <citation type="journal article" date="2014" name="Nat. Commun.">
        <title>Multiple recent horizontal transfers of a large genomic region in cheese making fungi.</title>
        <authorList>
            <person name="Cheeseman K."/>
            <person name="Ropars J."/>
            <person name="Renault P."/>
            <person name="Dupont J."/>
            <person name="Gouzy J."/>
            <person name="Branca A."/>
            <person name="Abraham A.L."/>
            <person name="Ceppi M."/>
            <person name="Conseiller E."/>
            <person name="Debuchy R."/>
            <person name="Malagnac F."/>
            <person name="Goarin A."/>
            <person name="Silar P."/>
            <person name="Lacoste S."/>
            <person name="Sallet E."/>
            <person name="Bensimon A."/>
            <person name="Giraud T."/>
            <person name="Brygoo Y."/>
        </authorList>
    </citation>
    <scope>NUCLEOTIDE SEQUENCE [LARGE SCALE GENOMIC DNA]</scope>
    <source>
        <strain evidence="1">FM164</strain>
    </source>
</reference>
<dbReference type="PANTHER" id="PTHR38167:SF1">
    <property type="entry name" value="C2H2-TYPE DOMAIN-CONTAINING PROTEIN"/>
    <property type="match status" value="1"/>
</dbReference>
<keyword evidence="2" id="KW-1185">Reference proteome</keyword>
<proteinExistence type="predicted"/>
<gene>
    <name evidence="1" type="ORF">PROQFM164_S01g002538</name>
</gene>
<dbReference type="OMA" id="QVGWHKA"/>
<protein>
    <submittedName>
        <fullName evidence="1">Genomic scaffold, ProqFM164S01</fullName>
    </submittedName>
</protein>
<dbReference type="EMBL" id="HG792015">
    <property type="protein sequence ID" value="CDM28727.1"/>
    <property type="molecule type" value="Genomic_DNA"/>
</dbReference>